<reference evidence="16" key="1">
    <citation type="submission" date="2025-08" db="UniProtKB">
        <authorList>
            <consortium name="RefSeq"/>
        </authorList>
    </citation>
    <scope>IDENTIFICATION</scope>
    <source>
        <tissue evidence="16">Muscle</tissue>
    </source>
</reference>
<keyword evidence="10" id="KW-0234">DNA repair</keyword>
<keyword evidence="5" id="KW-0255">Endonuclease</keyword>
<evidence type="ECO:0000256" key="13">
    <source>
        <dbReference type="SAM" id="Coils"/>
    </source>
</evidence>
<organism evidence="15 16">
    <name type="scientific">Limulus polyphemus</name>
    <name type="common">Atlantic horseshoe crab</name>
    <dbReference type="NCBI Taxonomy" id="6850"/>
    <lineage>
        <taxon>Eukaryota</taxon>
        <taxon>Metazoa</taxon>
        <taxon>Ecdysozoa</taxon>
        <taxon>Arthropoda</taxon>
        <taxon>Chelicerata</taxon>
        <taxon>Merostomata</taxon>
        <taxon>Xiphosura</taxon>
        <taxon>Limulidae</taxon>
        <taxon>Limulus</taxon>
    </lineage>
</organism>
<keyword evidence="6" id="KW-0227">DNA damage</keyword>
<evidence type="ECO:0000256" key="4">
    <source>
        <dbReference type="ARBA" id="ARBA00022723"/>
    </source>
</evidence>
<keyword evidence="15" id="KW-1185">Reference proteome</keyword>
<keyword evidence="13" id="KW-0175">Coiled coil</keyword>
<evidence type="ECO:0000256" key="14">
    <source>
        <dbReference type="SAM" id="MobiDB-lite"/>
    </source>
</evidence>
<evidence type="ECO:0000256" key="2">
    <source>
        <dbReference type="ARBA" id="ARBA00004123"/>
    </source>
</evidence>
<keyword evidence="7" id="KW-0378">Hydrolase</keyword>
<gene>
    <name evidence="16" type="primary">LOC106470883</name>
</gene>
<evidence type="ECO:0000256" key="3">
    <source>
        <dbReference type="ARBA" id="ARBA00022722"/>
    </source>
</evidence>
<dbReference type="Pfam" id="PF21292">
    <property type="entry name" value="EME1-MUS81_C"/>
    <property type="match status" value="1"/>
</dbReference>
<evidence type="ECO:0000256" key="6">
    <source>
        <dbReference type="ARBA" id="ARBA00022763"/>
    </source>
</evidence>
<dbReference type="PANTHER" id="PTHR21077:SF5">
    <property type="entry name" value="CROSSOVER JUNCTION ENDONUCLEASE MMS4"/>
    <property type="match status" value="1"/>
</dbReference>
<dbReference type="InterPro" id="IPR042530">
    <property type="entry name" value="EME1/EME2_C"/>
</dbReference>
<evidence type="ECO:0000313" key="16">
    <source>
        <dbReference type="RefSeq" id="XP_022255228.1"/>
    </source>
</evidence>
<accession>A0ABM1TH72</accession>
<dbReference type="InterPro" id="IPR033310">
    <property type="entry name" value="Mms4/EME1/EME2"/>
</dbReference>
<evidence type="ECO:0000256" key="5">
    <source>
        <dbReference type="ARBA" id="ARBA00022759"/>
    </source>
</evidence>
<feature type="compositionally biased region" description="Polar residues" evidence="14">
    <location>
        <begin position="1"/>
        <end position="22"/>
    </location>
</feature>
<dbReference type="Proteomes" id="UP000694941">
    <property type="component" value="Unplaced"/>
</dbReference>
<evidence type="ECO:0000256" key="12">
    <source>
        <dbReference type="ARBA" id="ARBA00023254"/>
    </source>
</evidence>
<keyword evidence="12" id="KW-0469">Meiosis</keyword>
<keyword evidence="8" id="KW-0460">Magnesium</keyword>
<dbReference type="PANTHER" id="PTHR21077">
    <property type="entry name" value="EME1 PROTEIN"/>
    <property type="match status" value="1"/>
</dbReference>
<keyword evidence="3" id="KW-0540">Nuclease</keyword>
<comment type="subcellular location">
    <subcellularLocation>
        <location evidence="2">Nucleus</location>
    </subcellularLocation>
</comment>
<evidence type="ECO:0000313" key="15">
    <source>
        <dbReference type="Proteomes" id="UP000694941"/>
    </source>
</evidence>
<dbReference type="InterPro" id="IPR047524">
    <property type="entry name" value="XPF_nuclease_EME1_plant/arthr"/>
</dbReference>
<dbReference type="Gene3D" id="3.40.1620.30">
    <property type="entry name" value="ERCC4, Mus81-Eme1 complex, nuclease domain, subdomain 1"/>
    <property type="match status" value="1"/>
</dbReference>
<keyword evidence="11" id="KW-0539">Nucleus</keyword>
<dbReference type="InterPro" id="IPR043086">
    <property type="entry name" value="EME1_nucdom_sub1"/>
</dbReference>
<dbReference type="RefSeq" id="XP_022255228.1">
    <property type="nucleotide sequence ID" value="XM_022399520.1"/>
</dbReference>
<feature type="coiled-coil region" evidence="13">
    <location>
        <begin position="241"/>
        <end position="275"/>
    </location>
</feature>
<keyword evidence="4" id="KW-0479">Metal-binding</keyword>
<evidence type="ECO:0000256" key="11">
    <source>
        <dbReference type="ARBA" id="ARBA00023242"/>
    </source>
</evidence>
<dbReference type="InterPro" id="IPR043087">
    <property type="entry name" value="Eme1_nucdom_sub2"/>
</dbReference>
<dbReference type="Gene3D" id="4.10.800.30">
    <property type="entry name" value="ERCC4, Mus81-Eme1 complex, nuclease domain, subdomain 2"/>
    <property type="match status" value="1"/>
</dbReference>
<evidence type="ECO:0000256" key="7">
    <source>
        <dbReference type="ARBA" id="ARBA00022801"/>
    </source>
</evidence>
<proteinExistence type="predicted"/>
<keyword evidence="9" id="KW-0233">DNA recombination</keyword>
<evidence type="ECO:0000256" key="10">
    <source>
        <dbReference type="ARBA" id="ARBA00023204"/>
    </source>
</evidence>
<dbReference type="Gene3D" id="1.10.150.670">
    <property type="entry name" value="Crossover junction endonuclease EME1, DNA-binding domain"/>
    <property type="match status" value="1"/>
</dbReference>
<protein>
    <submittedName>
        <fullName evidence="16">Crossover junction endonuclease EME1-like isoform X1</fullName>
    </submittedName>
</protein>
<evidence type="ECO:0000256" key="8">
    <source>
        <dbReference type="ARBA" id="ARBA00022842"/>
    </source>
</evidence>
<feature type="region of interest" description="Disordered" evidence="14">
    <location>
        <begin position="1"/>
        <end position="41"/>
    </location>
</feature>
<evidence type="ECO:0000256" key="9">
    <source>
        <dbReference type="ARBA" id="ARBA00023172"/>
    </source>
</evidence>
<dbReference type="CDD" id="cd20083">
    <property type="entry name" value="XPF_nuclease_EME"/>
    <property type="match status" value="1"/>
</dbReference>
<sequence length="612" mass="68733">MSQDCSDTEINSEATESGSEDSLPSLAERLKQRSEAQKQPIQECICLSDEESPQKEKYSAFEAKESSSLPHRCETEIHKPVFINESAQTFTRLKPTIENSITKGYAESKTQVITYHEDSLSGLGVTSGLSSLVDIGAKEDHQLREGRQVLIDLSISSDEEEETNIQNCEKRHMPGLVLGKSAAHSLSNSCMSDVELPDVGISFPASKNCMSVSQPQEGNLASSTNNKVTKCKKRTSEVRRLAQLCREQKQKQRELRKFEKEKEKLCREVEREIRKSSKPGESIKFVRAVVDKKLLEIPGAGDFLNTLQTADVRYSLEDQAVPSSITWFRDLTEHAVVGNEVLKTTHGELQDQLLLVLRFKNFVKMIQAFKQNQYGGPSSDESSLVNYIQKVQIMLPNAIITMVIIGLETYFRDLKKQPRSYQASALGDNESLRTKQQKLGDGVPITRLQVEEALVDLQLRFQISFHLVETMSDIGGIVAKMTKAIAEAPYKKERNQQNGFAWFAQADSIGTVKVEKNGDGLLKLWQQQIQQFLNVSSEVAQAIVAQYRSPRLLLEAYKKCSSEKQAQTLLQDILVRRGVGALERSRRVGPELSRKIHLVFTTKNPEAILKHT</sequence>
<dbReference type="GeneID" id="106470883"/>
<evidence type="ECO:0000256" key="1">
    <source>
        <dbReference type="ARBA" id="ARBA00001946"/>
    </source>
</evidence>
<comment type="cofactor">
    <cofactor evidence="1">
        <name>Mg(2+)</name>
        <dbReference type="ChEBI" id="CHEBI:18420"/>
    </cofactor>
</comment>
<name>A0ABM1TH72_LIMPO</name>